<evidence type="ECO:0000313" key="3">
    <source>
        <dbReference type="Proteomes" id="UP001163823"/>
    </source>
</evidence>
<proteinExistence type="predicted"/>
<protein>
    <submittedName>
        <fullName evidence="2">Uncharacterized protein</fullName>
    </submittedName>
</protein>
<feature type="transmembrane region" description="Helical" evidence="1">
    <location>
        <begin position="12"/>
        <end position="30"/>
    </location>
</feature>
<gene>
    <name evidence="2" type="ORF">O6P43_022823</name>
</gene>
<keyword evidence="1" id="KW-1133">Transmembrane helix</keyword>
<comment type="caution">
    <text evidence="2">The sequence shown here is derived from an EMBL/GenBank/DDBJ whole genome shotgun (WGS) entry which is preliminary data.</text>
</comment>
<reference evidence="2" key="1">
    <citation type="journal article" date="2023" name="Science">
        <title>Elucidation of the pathway for biosynthesis of saponin adjuvants from the soapbark tree.</title>
        <authorList>
            <person name="Reed J."/>
            <person name="Orme A."/>
            <person name="El-Demerdash A."/>
            <person name="Owen C."/>
            <person name="Martin L.B.B."/>
            <person name="Misra R.C."/>
            <person name="Kikuchi S."/>
            <person name="Rejzek M."/>
            <person name="Martin A.C."/>
            <person name="Harkess A."/>
            <person name="Leebens-Mack J."/>
            <person name="Louveau T."/>
            <person name="Stephenson M.J."/>
            <person name="Osbourn A."/>
        </authorList>
    </citation>
    <scope>NUCLEOTIDE SEQUENCE</scope>
    <source>
        <strain evidence="2">S10</strain>
    </source>
</reference>
<name>A0AAD7PIH5_QUISA</name>
<evidence type="ECO:0000313" key="2">
    <source>
        <dbReference type="EMBL" id="KAJ7956367.1"/>
    </source>
</evidence>
<keyword evidence="1" id="KW-0472">Membrane</keyword>
<keyword evidence="1" id="KW-0812">Transmembrane</keyword>
<keyword evidence="3" id="KW-1185">Reference proteome</keyword>
<dbReference type="Proteomes" id="UP001163823">
    <property type="component" value="Chromosome 9"/>
</dbReference>
<dbReference type="AlphaFoldDB" id="A0AAD7PIH5"/>
<dbReference type="EMBL" id="JARAOO010000009">
    <property type="protein sequence ID" value="KAJ7956367.1"/>
    <property type="molecule type" value="Genomic_DNA"/>
</dbReference>
<evidence type="ECO:0000256" key="1">
    <source>
        <dbReference type="SAM" id="Phobius"/>
    </source>
</evidence>
<dbReference type="KEGG" id="qsa:O6P43_022823"/>
<sequence length="120" mass="14081">MLTLTMPSFPIIFILIFLCGWRFFFCLFFLSPECSSSPVLVQFLVERKWLNSSCFYHRLTPWLYKILVSFICKQENHLLSSLFVCEVPFLFLESSDREVWLGSNFEIPCGVPCFPSCFAH</sequence>
<accession>A0AAD7PIH5</accession>
<organism evidence="2 3">
    <name type="scientific">Quillaja saponaria</name>
    <name type="common">Soap bark tree</name>
    <dbReference type="NCBI Taxonomy" id="32244"/>
    <lineage>
        <taxon>Eukaryota</taxon>
        <taxon>Viridiplantae</taxon>
        <taxon>Streptophyta</taxon>
        <taxon>Embryophyta</taxon>
        <taxon>Tracheophyta</taxon>
        <taxon>Spermatophyta</taxon>
        <taxon>Magnoliopsida</taxon>
        <taxon>eudicotyledons</taxon>
        <taxon>Gunneridae</taxon>
        <taxon>Pentapetalae</taxon>
        <taxon>rosids</taxon>
        <taxon>fabids</taxon>
        <taxon>Fabales</taxon>
        <taxon>Quillajaceae</taxon>
        <taxon>Quillaja</taxon>
    </lineage>
</organism>